<dbReference type="SMART" id="SM00181">
    <property type="entry name" value="EGF"/>
    <property type="match status" value="1"/>
</dbReference>
<dbReference type="PROSITE" id="PS50024">
    <property type="entry name" value="SEA"/>
    <property type="match status" value="1"/>
</dbReference>
<dbReference type="SUPFAM" id="SSF57196">
    <property type="entry name" value="EGF/Laminin"/>
    <property type="match status" value="1"/>
</dbReference>
<dbReference type="EMBL" id="JAODUO010001327">
    <property type="protein sequence ID" value="KAK2166223.1"/>
    <property type="molecule type" value="Genomic_DNA"/>
</dbReference>
<dbReference type="InterPro" id="IPR000082">
    <property type="entry name" value="SEA_dom"/>
</dbReference>
<protein>
    <recommendedName>
        <fullName evidence="7">EGF-like domain-containing protein</fullName>
    </recommendedName>
</protein>
<dbReference type="CDD" id="cd00054">
    <property type="entry name" value="EGF_CA"/>
    <property type="match status" value="1"/>
</dbReference>
<evidence type="ECO:0008006" key="7">
    <source>
        <dbReference type="Google" id="ProtNLM"/>
    </source>
</evidence>
<keyword evidence="6" id="KW-1185">Reference proteome</keyword>
<dbReference type="Pfam" id="PF00008">
    <property type="entry name" value="EGF"/>
    <property type="match status" value="1"/>
</dbReference>
<keyword evidence="2" id="KW-0472">Membrane</keyword>
<dbReference type="Gene3D" id="2.10.25.10">
    <property type="entry name" value="Laminin"/>
    <property type="match status" value="1"/>
</dbReference>
<accession>A0AAD9NF32</accession>
<feature type="domain" description="SEA" evidence="3">
    <location>
        <begin position="1"/>
        <end position="98"/>
    </location>
</feature>
<evidence type="ECO:0000259" key="3">
    <source>
        <dbReference type="PROSITE" id="PS50024"/>
    </source>
</evidence>
<feature type="domain" description="EGF-like" evidence="4">
    <location>
        <begin position="108"/>
        <end position="148"/>
    </location>
</feature>
<dbReference type="PROSITE" id="PS50026">
    <property type="entry name" value="EGF_3"/>
    <property type="match status" value="1"/>
</dbReference>
<feature type="transmembrane region" description="Helical" evidence="2">
    <location>
        <begin position="160"/>
        <end position="182"/>
    </location>
</feature>
<keyword evidence="2" id="KW-0812">Transmembrane</keyword>
<evidence type="ECO:0000313" key="6">
    <source>
        <dbReference type="Proteomes" id="UP001209878"/>
    </source>
</evidence>
<dbReference type="InterPro" id="IPR000742">
    <property type="entry name" value="EGF"/>
</dbReference>
<sequence length="217" mass="23641">MAWKDSYKDKDNEETKDLITNLEDVLGDIYSHLPGYRHVQVQRLFRSSVGVQHVAVFDHDLSDAEHMAIGLTLTSALETNNDTLTLGNEKVRISGKTEMLVAGEEVEVTDACFLYNKKQLCQNGGTCVASQTSASCVCASGFAGFYCGTTKPERNNSTGIAVGIVVAVILVVAIVVCAMFVYRRRQRLSKNEHMQLGGVENPLYSAPQGVDNPTYAG</sequence>
<evidence type="ECO:0000313" key="5">
    <source>
        <dbReference type="EMBL" id="KAK2166223.1"/>
    </source>
</evidence>
<dbReference type="Proteomes" id="UP001209878">
    <property type="component" value="Unassembled WGS sequence"/>
</dbReference>
<proteinExistence type="predicted"/>
<evidence type="ECO:0000256" key="2">
    <source>
        <dbReference type="SAM" id="Phobius"/>
    </source>
</evidence>
<gene>
    <name evidence="5" type="ORF">NP493_1326g00004</name>
</gene>
<name>A0AAD9NF32_RIDPI</name>
<evidence type="ECO:0000256" key="1">
    <source>
        <dbReference type="PROSITE-ProRule" id="PRU00076"/>
    </source>
</evidence>
<keyword evidence="1" id="KW-0245">EGF-like domain</keyword>
<comment type="caution">
    <text evidence="5">The sequence shown here is derived from an EMBL/GenBank/DDBJ whole genome shotgun (WGS) entry which is preliminary data.</text>
</comment>
<dbReference type="AlphaFoldDB" id="A0AAD9NF32"/>
<comment type="caution">
    <text evidence="1">Lacks conserved residue(s) required for the propagation of feature annotation.</text>
</comment>
<keyword evidence="1" id="KW-1015">Disulfide bond</keyword>
<dbReference type="PROSITE" id="PS00022">
    <property type="entry name" value="EGF_1"/>
    <property type="match status" value="1"/>
</dbReference>
<organism evidence="5 6">
    <name type="scientific">Ridgeia piscesae</name>
    <name type="common">Tubeworm</name>
    <dbReference type="NCBI Taxonomy" id="27915"/>
    <lineage>
        <taxon>Eukaryota</taxon>
        <taxon>Metazoa</taxon>
        <taxon>Spiralia</taxon>
        <taxon>Lophotrochozoa</taxon>
        <taxon>Annelida</taxon>
        <taxon>Polychaeta</taxon>
        <taxon>Sedentaria</taxon>
        <taxon>Canalipalpata</taxon>
        <taxon>Sabellida</taxon>
        <taxon>Siboglinidae</taxon>
        <taxon>Ridgeia</taxon>
    </lineage>
</organism>
<keyword evidence="2" id="KW-1133">Transmembrane helix</keyword>
<feature type="disulfide bond" evidence="1">
    <location>
        <begin position="138"/>
        <end position="147"/>
    </location>
</feature>
<dbReference type="PROSITE" id="PS01186">
    <property type="entry name" value="EGF_2"/>
    <property type="match status" value="1"/>
</dbReference>
<evidence type="ECO:0000259" key="4">
    <source>
        <dbReference type="PROSITE" id="PS50026"/>
    </source>
</evidence>
<reference evidence="5" key="1">
    <citation type="journal article" date="2023" name="Mol. Biol. Evol.">
        <title>Third-Generation Sequencing Reveals the Adaptive Role of the Epigenome in Three Deep-Sea Polychaetes.</title>
        <authorList>
            <person name="Perez M."/>
            <person name="Aroh O."/>
            <person name="Sun Y."/>
            <person name="Lan Y."/>
            <person name="Juniper S.K."/>
            <person name="Young C.R."/>
            <person name="Angers B."/>
            <person name="Qian P.Y."/>
        </authorList>
    </citation>
    <scope>NUCLEOTIDE SEQUENCE</scope>
    <source>
        <strain evidence="5">R07B-5</strain>
    </source>
</reference>